<dbReference type="AlphaFoldDB" id="A0A5C3NDR7"/>
<dbReference type="PRINTS" id="PR00081">
    <property type="entry name" value="GDHRDH"/>
</dbReference>
<evidence type="ECO:0000313" key="2">
    <source>
        <dbReference type="EMBL" id="TFK55490.1"/>
    </source>
</evidence>
<dbReference type="Proteomes" id="UP000305948">
    <property type="component" value="Unassembled WGS sequence"/>
</dbReference>
<dbReference type="InterPro" id="IPR002347">
    <property type="entry name" value="SDR_fam"/>
</dbReference>
<sequence length="254" mass="26498">MAAQTRIALVTGAAGDLGRGIALRLAKDGLDVAVNDLPARAADLAKVAEEIRTVGRRSISVVGDVSVEIDVQCMVTRTVAELGGLDIMVANVGVFFAKFVIDMDVDEWDRLFAINVRGVMLCHKHAGRHMIKQGRGGRLIGAVLCGAYAASKFAIRGLTQAAAAEFGKYGITVNAYAPGFIGNTKMFADLDDGVTDGLGIPKGAFEAQATSGMIKLGRLGQVDDIAGVVSYLASDVARYVTGQTIAVDGGMHLA</sequence>
<dbReference type="PRINTS" id="PR00080">
    <property type="entry name" value="SDRFAMILY"/>
</dbReference>
<dbReference type="InterPro" id="IPR036291">
    <property type="entry name" value="NAD(P)-bd_dom_sf"/>
</dbReference>
<organism evidence="2 3">
    <name type="scientific">Heliocybe sulcata</name>
    <dbReference type="NCBI Taxonomy" id="5364"/>
    <lineage>
        <taxon>Eukaryota</taxon>
        <taxon>Fungi</taxon>
        <taxon>Dikarya</taxon>
        <taxon>Basidiomycota</taxon>
        <taxon>Agaricomycotina</taxon>
        <taxon>Agaricomycetes</taxon>
        <taxon>Gloeophyllales</taxon>
        <taxon>Gloeophyllaceae</taxon>
        <taxon>Heliocybe</taxon>
    </lineage>
</organism>
<protein>
    <submittedName>
        <fullName evidence="2">Acetoin reductase family protein</fullName>
    </submittedName>
</protein>
<name>A0A5C3NDR7_9AGAM</name>
<dbReference type="STRING" id="5364.A0A5C3NDR7"/>
<dbReference type="GO" id="GO:0048038">
    <property type="term" value="F:quinone binding"/>
    <property type="evidence" value="ECO:0007669"/>
    <property type="project" value="TreeGrafter"/>
</dbReference>
<keyword evidence="3" id="KW-1185">Reference proteome</keyword>
<dbReference type="PANTHER" id="PTHR42760">
    <property type="entry name" value="SHORT-CHAIN DEHYDROGENASES/REDUCTASES FAMILY MEMBER"/>
    <property type="match status" value="1"/>
</dbReference>
<dbReference type="GO" id="GO:0006633">
    <property type="term" value="P:fatty acid biosynthetic process"/>
    <property type="evidence" value="ECO:0007669"/>
    <property type="project" value="TreeGrafter"/>
</dbReference>
<dbReference type="GO" id="GO:0016616">
    <property type="term" value="F:oxidoreductase activity, acting on the CH-OH group of donors, NAD or NADP as acceptor"/>
    <property type="evidence" value="ECO:0007669"/>
    <property type="project" value="TreeGrafter"/>
</dbReference>
<accession>A0A5C3NDR7</accession>
<dbReference type="FunFam" id="3.40.50.720:FF:000084">
    <property type="entry name" value="Short-chain dehydrogenase reductase"/>
    <property type="match status" value="1"/>
</dbReference>
<evidence type="ECO:0000313" key="3">
    <source>
        <dbReference type="Proteomes" id="UP000305948"/>
    </source>
</evidence>
<dbReference type="Pfam" id="PF13561">
    <property type="entry name" value="adh_short_C2"/>
    <property type="match status" value="1"/>
</dbReference>
<dbReference type="OrthoDB" id="498125at2759"/>
<dbReference type="SUPFAM" id="SSF51735">
    <property type="entry name" value="NAD(P)-binding Rossmann-fold domains"/>
    <property type="match status" value="1"/>
</dbReference>
<gene>
    <name evidence="2" type="ORF">OE88DRAFT_1709957</name>
</gene>
<dbReference type="PANTHER" id="PTHR42760:SF121">
    <property type="entry name" value="3-OXOACYL-(ACYL-CARRIER-PROTEIN) REDUCTASE"/>
    <property type="match status" value="1"/>
</dbReference>
<proteinExistence type="inferred from homology"/>
<evidence type="ECO:0000256" key="1">
    <source>
        <dbReference type="ARBA" id="ARBA00006484"/>
    </source>
</evidence>
<dbReference type="Gene3D" id="3.40.50.720">
    <property type="entry name" value="NAD(P)-binding Rossmann-like Domain"/>
    <property type="match status" value="1"/>
</dbReference>
<comment type="similarity">
    <text evidence="1">Belongs to the short-chain dehydrogenases/reductases (SDR) family.</text>
</comment>
<reference evidence="2 3" key="1">
    <citation type="journal article" date="2019" name="Nat. Ecol. Evol.">
        <title>Megaphylogeny resolves global patterns of mushroom evolution.</title>
        <authorList>
            <person name="Varga T."/>
            <person name="Krizsan K."/>
            <person name="Foldi C."/>
            <person name="Dima B."/>
            <person name="Sanchez-Garcia M."/>
            <person name="Sanchez-Ramirez S."/>
            <person name="Szollosi G.J."/>
            <person name="Szarkandi J.G."/>
            <person name="Papp V."/>
            <person name="Albert L."/>
            <person name="Andreopoulos W."/>
            <person name="Angelini C."/>
            <person name="Antonin V."/>
            <person name="Barry K.W."/>
            <person name="Bougher N.L."/>
            <person name="Buchanan P."/>
            <person name="Buyck B."/>
            <person name="Bense V."/>
            <person name="Catcheside P."/>
            <person name="Chovatia M."/>
            <person name="Cooper J."/>
            <person name="Damon W."/>
            <person name="Desjardin D."/>
            <person name="Finy P."/>
            <person name="Geml J."/>
            <person name="Haridas S."/>
            <person name="Hughes K."/>
            <person name="Justo A."/>
            <person name="Karasinski D."/>
            <person name="Kautmanova I."/>
            <person name="Kiss B."/>
            <person name="Kocsube S."/>
            <person name="Kotiranta H."/>
            <person name="LaButti K.M."/>
            <person name="Lechner B.E."/>
            <person name="Liimatainen K."/>
            <person name="Lipzen A."/>
            <person name="Lukacs Z."/>
            <person name="Mihaltcheva S."/>
            <person name="Morgado L.N."/>
            <person name="Niskanen T."/>
            <person name="Noordeloos M.E."/>
            <person name="Ohm R.A."/>
            <person name="Ortiz-Santana B."/>
            <person name="Ovrebo C."/>
            <person name="Racz N."/>
            <person name="Riley R."/>
            <person name="Savchenko A."/>
            <person name="Shiryaev A."/>
            <person name="Soop K."/>
            <person name="Spirin V."/>
            <person name="Szebenyi C."/>
            <person name="Tomsovsky M."/>
            <person name="Tulloss R.E."/>
            <person name="Uehling J."/>
            <person name="Grigoriev I.V."/>
            <person name="Vagvolgyi C."/>
            <person name="Papp T."/>
            <person name="Martin F.M."/>
            <person name="Miettinen O."/>
            <person name="Hibbett D.S."/>
            <person name="Nagy L.G."/>
        </authorList>
    </citation>
    <scope>NUCLEOTIDE SEQUENCE [LARGE SCALE GENOMIC DNA]</scope>
    <source>
        <strain evidence="2 3">OMC1185</strain>
    </source>
</reference>
<dbReference type="EMBL" id="ML213504">
    <property type="protein sequence ID" value="TFK55490.1"/>
    <property type="molecule type" value="Genomic_DNA"/>
</dbReference>